<name>A0ABS4D7F8_9CHLR</name>
<gene>
    <name evidence="1" type="ORF">EYB53_006645</name>
</gene>
<sequence length="88" mass="9847">MAAYGTDCSVTTTALLINHWRTTPPWQKLNAINELNEALKLLALSDLRRRHPTESEAQLQRRLATRWLGAELADRVYGPMTEGADAAD</sequence>
<comment type="caution">
    <text evidence="1">The sequence shown here is derived from an EMBL/GenBank/DDBJ whole genome shotgun (WGS) entry which is preliminary data.</text>
</comment>
<accession>A0ABS4D7F8</accession>
<dbReference type="RefSeq" id="WP_135477426.1">
    <property type="nucleotide sequence ID" value="NZ_SIJK02000008.1"/>
</dbReference>
<proteinExistence type="predicted"/>
<evidence type="ECO:0000313" key="1">
    <source>
        <dbReference type="EMBL" id="MBP1465379.1"/>
    </source>
</evidence>
<evidence type="ECO:0000313" key="2">
    <source>
        <dbReference type="Proteomes" id="UP001193081"/>
    </source>
</evidence>
<dbReference type="Proteomes" id="UP001193081">
    <property type="component" value="Unassembled WGS sequence"/>
</dbReference>
<protein>
    <submittedName>
        <fullName evidence="1">Uncharacterized protein</fullName>
    </submittedName>
</protein>
<organism evidence="1 2">
    <name type="scientific">Candidatus Chloroploca mongolica</name>
    <dbReference type="NCBI Taxonomy" id="2528176"/>
    <lineage>
        <taxon>Bacteria</taxon>
        <taxon>Bacillati</taxon>
        <taxon>Chloroflexota</taxon>
        <taxon>Chloroflexia</taxon>
        <taxon>Chloroflexales</taxon>
        <taxon>Chloroflexineae</taxon>
        <taxon>Oscillochloridaceae</taxon>
        <taxon>Candidatus Chloroploca</taxon>
    </lineage>
</organism>
<keyword evidence="2" id="KW-1185">Reference proteome</keyword>
<reference evidence="1 2" key="1">
    <citation type="submission" date="2021-03" db="EMBL/GenBank/DDBJ databases">
        <authorList>
            <person name="Grouzdev D.S."/>
        </authorList>
    </citation>
    <scope>NUCLEOTIDE SEQUENCE [LARGE SCALE GENOMIC DNA]</scope>
    <source>
        <strain evidence="1 2">M50-1</strain>
    </source>
</reference>
<dbReference type="EMBL" id="SIJK02000008">
    <property type="protein sequence ID" value="MBP1465379.1"/>
    <property type="molecule type" value="Genomic_DNA"/>
</dbReference>